<evidence type="ECO:0000259" key="1">
    <source>
        <dbReference type="Pfam" id="PF06722"/>
    </source>
</evidence>
<dbReference type="Gene3D" id="3.40.50.2000">
    <property type="entry name" value="Glycogen Phosphorylase B"/>
    <property type="match status" value="2"/>
</dbReference>
<reference evidence="2 3" key="1">
    <citation type="submission" date="2019-03" db="EMBL/GenBank/DDBJ databases">
        <title>Genomic Encyclopedia of Archaeal and Bacterial Type Strains, Phase II (KMG-II): from individual species to whole genera.</title>
        <authorList>
            <person name="Goeker M."/>
        </authorList>
    </citation>
    <scope>NUCLEOTIDE SEQUENCE [LARGE SCALE GENOMIC DNA]</scope>
    <source>
        <strain evidence="2 3">DSM 45499</strain>
    </source>
</reference>
<dbReference type="Pfam" id="PF06722">
    <property type="entry name" value="EryCIII-like_C"/>
    <property type="match status" value="1"/>
</dbReference>
<dbReference type="PANTHER" id="PTHR48050">
    <property type="entry name" value="STEROL 3-BETA-GLUCOSYLTRANSFERASE"/>
    <property type="match status" value="1"/>
</dbReference>
<organism evidence="2 3">
    <name type="scientific">Actinophytocola oryzae</name>
    <dbReference type="NCBI Taxonomy" id="502181"/>
    <lineage>
        <taxon>Bacteria</taxon>
        <taxon>Bacillati</taxon>
        <taxon>Actinomycetota</taxon>
        <taxon>Actinomycetes</taxon>
        <taxon>Pseudonocardiales</taxon>
        <taxon>Pseudonocardiaceae</taxon>
    </lineage>
</organism>
<dbReference type="InterPro" id="IPR010610">
    <property type="entry name" value="EryCIII-like_C"/>
</dbReference>
<dbReference type="PANTHER" id="PTHR48050:SF13">
    <property type="entry name" value="STEROL 3-BETA-GLUCOSYLTRANSFERASE UGT80A2"/>
    <property type="match status" value="1"/>
</dbReference>
<sequence>MCAQPRVLFVPGAAAWGPYNALRAMAEVIRARNLQCVFAVDESFLGVAAGHGFGEVVYEASPPPVDPAESGTAFWAQWVRRNAVHFRGSTTEQLTTVIHPQWTELVGSARHAHPRLRQIIEEVRPELIVVDNVGADPSVQASGIPWVRSISANPLELADPDLPPPFSGYSLHDRTGWAEFHAEYARLHTGLHAEFNDFCVAQGAPPLEPLRFSYTSPWLNLYTYPEALDYPRPPGFHERWHRLDTVVRTGERPFHVDDHLPGTGPVIYLSLGSMGSLDTRLLQHLVDVVARTGHRTIVSMGPCHDEVRLGPAMYGEPFLPQPNVLPECDLIITHGGSNTLNEAVAAGLPMIVLPLFWDQYDNAQRVADLGLGVRMDTYGFDPDAMVAEIERLLAEKGLRRRLTATAESIRHDPGALAGGTRIADLAESLVSAAI</sequence>
<dbReference type="GO" id="GO:0008194">
    <property type="term" value="F:UDP-glycosyltransferase activity"/>
    <property type="evidence" value="ECO:0007669"/>
    <property type="project" value="InterPro"/>
</dbReference>
<protein>
    <submittedName>
        <fullName evidence="2">UDP:flavonoid glycosyltransferase YjiC (YdhE family)</fullName>
    </submittedName>
</protein>
<accession>A0A4R7VH47</accession>
<dbReference type="CDD" id="cd03784">
    <property type="entry name" value="GT1_Gtf-like"/>
    <property type="match status" value="1"/>
</dbReference>
<dbReference type="InterPro" id="IPR050426">
    <property type="entry name" value="Glycosyltransferase_28"/>
</dbReference>
<dbReference type="Proteomes" id="UP000294927">
    <property type="component" value="Unassembled WGS sequence"/>
</dbReference>
<dbReference type="OrthoDB" id="6620093at2"/>
<dbReference type="GO" id="GO:0016758">
    <property type="term" value="F:hexosyltransferase activity"/>
    <property type="evidence" value="ECO:0007669"/>
    <property type="project" value="UniProtKB-ARBA"/>
</dbReference>
<gene>
    <name evidence="2" type="ORF">CLV71_10810</name>
</gene>
<dbReference type="EMBL" id="SOCP01000008">
    <property type="protein sequence ID" value="TDV48650.1"/>
    <property type="molecule type" value="Genomic_DNA"/>
</dbReference>
<name>A0A4R7VH47_9PSEU</name>
<keyword evidence="2" id="KW-0808">Transferase</keyword>
<dbReference type="InterPro" id="IPR002213">
    <property type="entry name" value="UDP_glucos_trans"/>
</dbReference>
<comment type="caution">
    <text evidence="2">The sequence shown here is derived from an EMBL/GenBank/DDBJ whole genome shotgun (WGS) entry which is preliminary data.</text>
</comment>
<dbReference type="RefSeq" id="WP_133904709.1">
    <property type="nucleotide sequence ID" value="NZ_SOCP01000008.1"/>
</dbReference>
<keyword evidence="3" id="KW-1185">Reference proteome</keyword>
<feature type="domain" description="Erythromycin biosynthesis protein CIII-like C-terminal" evidence="1">
    <location>
        <begin position="317"/>
        <end position="408"/>
    </location>
</feature>
<dbReference type="SUPFAM" id="SSF53756">
    <property type="entry name" value="UDP-Glycosyltransferase/glycogen phosphorylase"/>
    <property type="match status" value="1"/>
</dbReference>
<proteinExistence type="predicted"/>
<dbReference type="AlphaFoldDB" id="A0A4R7VH47"/>
<evidence type="ECO:0000313" key="3">
    <source>
        <dbReference type="Proteomes" id="UP000294927"/>
    </source>
</evidence>
<dbReference type="GO" id="GO:0017000">
    <property type="term" value="P:antibiotic biosynthetic process"/>
    <property type="evidence" value="ECO:0007669"/>
    <property type="project" value="UniProtKB-ARBA"/>
</dbReference>
<evidence type="ECO:0000313" key="2">
    <source>
        <dbReference type="EMBL" id="TDV48650.1"/>
    </source>
</evidence>